<dbReference type="InterPro" id="IPR036390">
    <property type="entry name" value="WH_DNA-bd_sf"/>
</dbReference>
<name>A0A2P2CBI6_9ZZZZ</name>
<keyword evidence="2" id="KW-0238">DNA-binding</keyword>
<dbReference type="InterPro" id="IPR000835">
    <property type="entry name" value="HTH_MarR-typ"/>
</dbReference>
<dbReference type="InterPro" id="IPR023187">
    <property type="entry name" value="Tscrpt_reg_MarR-type_CS"/>
</dbReference>
<dbReference type="SMART" id="SM00347">
    <property type="entry name" value="HTH_MARR"/>
    <property type="match status" value="1"/>
</dbReference>
<organism evidence="5">
    <name type="scientific">metagenome</name>
    <dbReference type="NCBI Taxonomy" id="256318"/>
    <lineage>
        <taxon>unclassified sequences</taxon>
        <taxon>metagenomes</taxon>
    </lineage>
</organism>
<evidence type="ECO:0000259" key="4">
    <source>
        <dbReference type="PROSITE" id="PS50995"/>
    </source>
</evidence>
<sequence length="166" mass="17967">MSPAKAPGASSDEEPADGIALARLLAMGFRLAITGLHERLAERGWDDVRPPYGFVLLALRTGPLTVTDVAALMGMTKQAASQLVDAMAQSDYLVRSVDESDRRQRVLSLSTRGETLLGVVEEIYAEIEAEWADMASADDLRTTRDALTRIVLTANDGVLPAVRPTW</sequence>
<dbReference type="PANTHER" id="PTHR33164">
    <property type="entry name" value="TRANSCRIPTIONAL REGULATOR, MARR FAMILY"/>
    <property type="match status" value="1"/>
</dbReference>
<dbReference type="Gene3D" id="1.10.10.10">
    <property type="entry name" value="Winged helix-like DNA-binding domain superfamily/Winged helix DNA-binding domain"/>
    <property type="match status" value="1"/>
</dbReference>
<protein>
    <submittedName>
        <fullName evidence="5">Putative Transcriptional regulator, MarR family</fullName>
    </submittedName>
</protein>
<dbReference type="GO" id="GO:0003700">
    <property type="term" value="F:DNA-binding transcription factor activity"/>
    <property type="evidence" value="ECO:0007669"/>
    <property type="project" value="InterPro"/>
</dbReference>
<gene>
    <name evidence="5" type="ORF">NOCA1170189</name>
</gene>
<dbReference type="SUPFAM" id="SSF46785">
    <property type="entry name" value="Winged helix' DNA-binding domain"/>
    <property type="match status" value="1"/>
</dbReference>
<keyword evidence="3" id="KW-0804">Transcription</keyword>
<dbReference type="PROSITE" id="PS50995">
    <property type="entry name" value="HTH_MARR_2"/>
    <property type="match status" value="1"/>
</dbReference>
<dbReference type="GO" id="GO:0006950">
    <property type="term" value="P:response to stress"/>
    <property type="evidence" value="ECO:0007669"/>
    <property type="project" value="TreeGrafter"/>
</dbReference>
<proteinExistence type="predicted"/>
<reference evidence="5" key="1">
    <citation type="submission" date="2015-08" db="EMBL/GenBank/DDBJ databases">
        <authorList>
            <person name="Babu N.S."/>
            <person name="Beckwith C.J."/>
            <person name="Beseler K.G."/>
            <person name="Brison A."/>
            <person name="Carone J.V."/>
            <person name="Caskin T.P."/>
            <person name="Diamond M."/>
            <person name="Durham M.E."/>
            <person name="Foxe J.M."/>
            <person name="Go M."/>
            <person name="Henderson B.A."/>
            <person name="Jones I.B."/>
            <person name="McGettigan J.A."/>
            <person name="Micheletti S.J."/>
            <person name="Nasrallah M.E."/>
            <person name="Ortiz D."/>
            <person name="Piller C.R."/>
            <person name="Privatt S.R."/>
            <person name="Schneider S.L."/>
            <person name="Sharp S."/>
            <person name="Smith T.C."/>
            <person name="Stanton J.D."/>
            <person name="Ullery H.E."/>
            <person name="Wilson R.J."/>
            <person name="Serrano M.G."/>
            <person name="Buck G."/>
            <person name="Lee V."/>
            <person name="Wang Y."/>
            <person name="Carvalho R."/>
            <person name="Voegtly L."/>
            <person name="Shi R."/>
            <person name="Duckworth R."/>
            <person name="Johnson A."/>
            <person name="Loviza R."/>
            <person name="Walstead R."/>
            <person name="Shah Z."/>
            <person name="Kiflezghi M."/>
            <person name="Wade K."/>
            <person name="Ball S.L."/>
            <person name="Bradley K.W."/>
            <person name="Asai D.J."/>
            <person name="Bowman C.A."/>
            <person name="Russell D.A."/>
            <person name="Pope W.H."/>
            <person name="Jacobs-Sera D."/>
            <person name="Hendrix R.W."/>
            <person name="Hatfull G.F."/>
        </authorList>
    </citation>
    <scope>NUCLEOTIDE SEQUENCE</scope>
</reference>
<evidence type="ECO:0000256" key="1">
    <source>
        <dbReference type="ARBA" id="ARBA00023015"/>
    </source>
</evidence>
<dbReference type="InterPro" id="IPR039422">
    <property type="entry name" value="MarR/SlyA-like"/>
</dbReference>
<dbReference type="Pfam" id="PF12802">
    <property type="entry name" value="MarR_2"/>
    <property type="match status" value="1"/>
</dbReference>
<keyword evidence="1" id="KW-0805">Transcription regulation</keyword>
<evidence type="ECO:0000256" key="2">
    <source>
        <dbReference type="ARBA" id="ARBA00023125"/>
    </source>
</evidence>
<dbReference type="PROSITE" id="PS01117">
    <property type="entry name" value="HTH_MARR_1"/>
    <property type="match status" value="1"/>
</dbReference>
<dbReference type="InterPro" id="IPR036388">
    <property type="entry name" value="WH-like_DNA-bd_sf"/>
</dbReference>
<evidence type="ECO:0000256" key="3">
    <source>
        <dbReference type="ARBA" id="ARBA00023163"/>
    </source>
</evidence>
<dbReference type="PANTHER" id="PTHR33164:SF99">
    <property type="entry name" value="MARR FAMILY REGULATORY PROTEIN"/>
    <property type="match status" value="1"/>
</dbReference>
<feature type="domain" description="HTH marR-type" evidence="4">
    <location>
        <begin position="18"/>
        <end position="152"/>
    </location>
</feature>
<dbReference type="AlphaFoldDB" id="A0A2P2CBI6"/>
<accession>A0A2P2CBI6</accession>
<dbReference type="EMBL" id="CZKB01000009">
    <property type="protein sequence ID" value="CUR59345.1"/>
    <property type="molecule type" value="Genomic_DNA"/>
</dbReference>
<evidence type="ECO:0000313" key="5">
    <source>
        <dbReference type="EMBL" id="CUR59345.1"/>
    </source>
</evidence>
<dbReference type="GO" id="GO:0003677">
    <property type="term" value="F:DNA binding"/>
    <property type="evidence" value="ECO:0007669"/>
    <property type="project" value="UniProtKB-KW"/>
</dbReference>